<dbReference type="InterPro" id="IPR003593">
    <property type="entry name" value="AAA+_ATPase"/>
</dbReference>
<dbReference type="RefSeq" id="WP_169101423.1">
    <property type="nucleotide sequence ID" value="NZ_JABBVZ010000067.1"/>
</dbReference>
<evidence type="ECO:0000313" key="3">
    <source>
        <dbReference type="EMBL" id="NMP23822.1"/>
    </source>
</evidence>
<dbReference type="GO" id="GO:0004672">
    <property type="term" value="F:protein kinase activity"/>
    <property type="evidence" value="ECO:0007669"/>
    <property type="project" value="TreeGrafter"/>
</dbReference>
<feature type="domain" description="AAA+ ATPase" evidence="1">
    <location>
        <begin position="93"/>
        <end position="364"/>
    </location>
</feature>
<dbReference type="InterPro" id="IPR027417">
    <property type="entry name" value="P-loop_NTPase"/>
</dbReference>
<accession>A0A7Y0Q3R6</accession>
<organism evidence="3 4">
    <name type="scientific">Sulfobacillus harzensis</name>
    <dbReference type="NCBI Taxonomy" id="2729629"/>
    <lineage>
        <taxon>Bacteria</taxon>
        <taxon>Bacillati</taxon>
        <taxon>Bacillota</taxon>
        <taxon>Clostridia</taxon>
        <taxon>Eubacteriales</taxon>
        <taxon>Clostridiales Family XVII. Incertae Sedis</taxon>
        <taxon>Sulfobacillus</taxon>
    </lineage>
</organism>
<dbReference type="Pfam" id="PF08298">
    <property type="entry name" value="AAA_PrkA"/>
    <property type="match status" value="1"/>
</dbReference>
<dbReference type="SMART" id="SM00382">
    <property type="entry name" value="AAA"/>
    <property type="match status" value="1"/>
</dbReference>
<dbReference type="AlphaFoldDB" id="A0A7Y0Q3R6"/>
<gene>
    <name evidence="3" type="ORF">HIJ39_15900</name>
</gene>
<evidence type="ECO:0000259" key="2">
    <source>
        <dbReference type="SMART" id="SM00763"/>
    </source>
</evidence>
<dbReference type="Proteomes" id="UP000533476">
    <property type="component" value="Unassembled WGS sequence"/>
</dbReference>
<dbReference type="InterPro" id="IPR010650">
    <property type="entry name" value="PrkA_C"/>
</dbReference>
<dbReference type="EMBL" id="JABBVZ010000067">
    <property type="protein sequence ID" value="NMP23822.1"/>
    <property type="molecule type" value="Genomic_DNA"/>
</dbReference>
<dbReference type="InterPro" id="IPR013153">
    <property type="entry name" value="Prk_AAA"/>
</dbReference>
<dbReference type="PANTHER" id="PTHR30267">
    <property type="entry name" value="PROTEIN KINASE PRKA"/>
    <property type="match status" value="1"/>
</dbReference>
<dbReference type="Gene3D" id="3.40.50.300">
    <property type="entry name" value="P-loop containing nucleotide triphosphate hydrolases"/>
    <property type="match status" value="1"/>
</dbReference>
<sequence>MDWMAQLMDDYRATQRLRWTGTLAEYVALVKEQPTITRLAHQRLNDAIRAAGVETTPEGPRYRFFDPVLVGDDAPLRLVMEYLGGAAQGLDVRRRILLLIGPPGSGKSTLVAALKRLVGDYSRTEAGALYGIVDCPIHEEPLHLIPPHLRDAVATDLGVTIEGSLCPRCQQRYDAEGPEAFRVERLVLSEEQRLGVGTFVPGNEKDLSLDHLVGSLDFSKIAEYGSESDPRAFRFDGELEVANRGIMEQAEWLKLPQTYQYELLSLAMERQIKLPRYAMLYLDEVVLAHSNNHEYAKFVADKSNEAMANRVFVVHMPYVVNTVEEQTIYTRMLAQGAVGQTHVAPHTLALAARFAVLTRLEPAADASIDLRLKSRLYDGERIGDVTDASVRALREEHPHEGMTGLSPRDTMNVLTHALGETGVPCVNAIDYLRALKDWIQHERFVGTVGKARDDLEQFRTWIREEWDERVRTDVQKAFIHAFETSAQTLLDAYLTHAEAWGLKEQVPDPVTGDLRDPDTAFLRQIEERIGVSEIAASAFREEILKKAGALARRGGRFEWDTHPRLKEALSDKLFADAKQLMVGALTTKTPDPEQQEKLADVQARLKDAGYCDHCAQAALQYVGWLIQRPAPEKGAQ</sequence>
<dbReference type="SMART" id="SM00763">
    <property type="entry name" value="AAA_PrkA"/>
    <property type="match status" value="1"/>
</dbReference>
<evidence type="ECO:0000313" key="4">
    <source>
        <dbReference type="Proteomes" id="UP000533476"/>
    </source>
</evidence>
<dbReference type="SUPFAM" id="SSF52540">
    <property type="entry name" value="P-loop containing nucleoside triphosphate hydrolases"/>
    <property type="match status" value="1"/>
</dbReference>
<dbReference type="PANTHER" id="PTHR30267:SF2">
    <property type="entry name" value="PROTEIN PRKA"/>
    <property type="match status" value="1"/>
</dbReference>
<name>A0A7Y0Q3R6_9FIRM</name>
<evidence type="ECO:0000259" key="1">
    <source>
        <dbReference type="SMART" id="SM00382"/>
    </source>
</evidence>
<feature type="domain" description="PrkA AAA" evidence="2">
    <location>
        <begin position="21"/>
        <end position="367"/>
    </location>
</feature>
<proteinExistence type="predicted"/>
<comment type="caution">
    <text evidence="3">The sequence shown here is derived from an EMBL/GenBank/DDBJ whole genome shotgun (WGS) entry which is preliminary data.</text>
</comment>
<dbReference type="Pfam" id="PF06798">
    <property type="entry name" value="PrkA"/>
    <property type="match status" value="1"/>
</dbReference>
<keyword evidence="4" id="KW-1185">Reference proteome</keyword>
<reference evidence="3 4" key="1">
    <citation type="submission" date="2020-04" db="EMBL/GenBank/DDBJ databases">
        <authorList>
            <person name="Zhang R."/>
            <person name="Schippers A."/>
        </authorList>
    </citation>
    <scope>NUCLEOTIDE SEQUENCE [LARGE SCALE GENOMIC DNA]</scope>
    <source>
        <strain evidence="3 4">DSM 109850</strain>
    </source>
</reference>
<protein>
    <submittedName>
        <fullName evidence="3">Protein prkA</fullName>
    </submittedName>
</protein>